<name>A0A4Y9VS37_9PROT</name>
<evidence type="ECO:0000313" key="3">
    <source>
        <dbReference type="Proteomes" id="UP000297706"/>
    </source>
</evidence>
<protein>
    <recommendedName>
        <fullName evidence="1">Formyl transferase N-terminal domain-containing protein</fullName>
    </recommendedName>
</protein>
<accession>A0A4Y9VS37</accession>
<sequence>MNHTVSYDYASGDLLENRNTYFYTKFHGKAFLTAWHRQREQTLTEKQAIDTAASDLDSSPTMHVIEVLHQKLSEHHTGHQTIQTLNRLVQRFEVSKRLHSRYNFNWRPVDVTDYKNWTRYVRFAEVLNLAYAITLSLPYLNALFKIMDTLTAAYQQLSESLSSRVQSLMLAERGHVDELCLKLERLPVEGGVEIGQNALILAEHMPMKLKGVVLLAAQTARSQAYIQALVANGLYPEKVILLGDTPSLEQQSTPNNRWHGILLPNLAESIMQTCDRANIEISRCSSVDVNSEECVNCISDAEPSAIIYSGVGGQIVSERTLALAPKFLHMHSGWLPQYRGSTTIYYALLKQEMPGVTALFLDRMIDTGPVVAQKHYPIPPFNMDVDRAYDSAIRADLLVEVLRAYISSGDFPTLFEQHPEEGETYYVIHPILKHLAILSLKKDHAS</sequence>
<proteinExistence type="predicted"/>
<dbReference type="RefSeq" id="WP_135277456.1">
    <property type="nucleotide sequence ID" value="NZ_PQVH01000008.1"/>
</dbReference>
<dbReference type="Proteomes" id="UP000297706">
    <property type="component" value="Unassembled WGS sequence"/>
</dbReference>
<dbReference type="GO" id="GO:0004479">
    <property type="term" value="F:methionyl-tRNA formyltransferase activity"/>
    <property type="evidence" value="ECO:0007669"/>
    <property type="project" value="TreeGrafter"/>
</dbReference>
<gene>
    <name evidence="2" type="ORF">C3Y98_06730</name>
</gene>
<dbReference type="PANTHER" id="PTHR11138">
    <property type="entry name" value="METHIONYL-TRNA FORMYLTRANSFERASE"/>
    <property type="match status" value="1"/>
</dbReference>
<dbReference type="OrthoDB" id="467573at2"/>
<reference evidence="2 3" key="1">
    <citation type="submission" date="2018-02" db="EMBL/GenBank/DDBJ databases">
        <title>A novel lanthanide dependent methylotroph, Methylotenera sp. La3113.</title>
        <authorList>
            <person name="Lv H."/>
            <person name="Tani A."/>
        </authorList>
    </citation>
    <scope>NUCLEOTIDE SEQUENCE [LARGE SCALE GENOMIC DNA]</scope>
    <source>
        <strain evidence="2 3">La3113</strain>
    </source>
</reference>
<organism evidence="2 3">
    <name type="scientific">Methylotenera oryzisoli</name>
    <dbReference type="NCBI Taxonomy" id="2080758"/>
    <lineage>
        <taxon>Bacteria</taxon>
        <taxon>Pseudomonadati</taxon>
        <taxon>Pseudomonadota</taxon>
        <taxon>Betaproteobacteria</taxon>
        <taxon>Nitrosomonadales</taxon>
        <taxon>Methylophilaceae</taxon>
        <taxon>Methylotenera</taxon>
    </lineage>
</organism>
<evidence type="ECO:0000259" key="1">
    <source>
        <dbReference type="Pfam" id="PF00551"/>
    </source>
</evidence>
<dbReference type="InterPro" id="IPR036477">
    <property type="entry name" value="Formyl_transf_N_sf"/>
</dbReference>
<evidence type="ECO:0000313" key="2">
    <source>
        <dbReference type="EMBL" id="TFW71774.1"/>
    </source>
</evidence>
<dbReference type="EMBL" id="PQVH01000008">
    <property type="protein sequence ID" value="TFW71774.1"/>
    <property type="molecule type" value="Genomic_DNA"/>
</dbReference>
<keyword evidence="3" id="KW-1185">Reference proteome</keyword>
<dbReference type="SUPFAM" id="SSF53328">
    <property type="entry name" value="Formyltransferase"/>
    <property type="match status" value="1"/>
</dbReference>
<dbReference type="PANTHER" id="PTHR11138:SF5">
    <property type="entry name" value="METHIONYL-TRNA FORMYLTRANSFERASE, MITOCHONDRIAL"/>
    <property type="match status" value="1"/>
</dbReference>
<dbReference type="InterPro" id="IPR002376">
    <property type="entry name" value="Formyl_transf_N"/>
</dbReference>
<feature type="domain" description="Formyl transferase N-terminal" evidence="1">
    <location>
        <begin position="278"/>
        <end position="390"/>
    </location>
</feature>
<dbReference type="AlphaFoldDB" id="A0A4Y9VS37"/>
<comment type="caution">
    <text evidence="2">The sequence shown here is derived from an EMBL/GenBank/DDBJ whole genome shotgun (WGS) entry which is preliminary data.</text>
</comment>
<dbReference type="Pfam" id="PF00551">
    <property type="entry name" value="Formyl_trans_N"/>
    <property type="match status" value="1"/>
</dbReference>
<dbReference type="Gene3D" id="3.40.50.170">
    <property type="entry name" value="Formyl transferase, N-terminal domain"/>
    <property type="match status" value="1"/>
</dbReference>
<dbReference type="GO" id="GO:0005829">
    <property type="term" value="C:cytosol"/>
    <property type="evidence" value="ECO:0007669"/>
    <property type="project" value="TreeGrafter"/>
</dbReference>